<accession>A0A067QBJ2</accession>
<dbReference type="HOGENOM" id="CLU_731798_0_0_1"/>
<proteinExistence type="predicted"/>
<feature type="region of interest" description="Disordered" evidence="1">
    <location>
        <begin position="403"/>
        <end position="430"/>
    </location>
</feature>
<name>A0A067QBJ2_9AGAM</name>
<dbReference type="EMBL" id="KL197715">
    <property type="protein sequence ID" value="KDQ59936.1"/>
    <property type="molecule type" value="Genomic_DNA"/>
</dbReference>
<reference evidence="3" key="1">
    <citation type="journal article" date="2014" name="Proc. Natl. Acad. Sci. U.S.A.">
        <title>Extensive sampling of basidiomycete genomes demonstrates inadequacy of the white-rot/brown-rot paradigm for wood decay fungi.</title>
        <authorList>
            <person name="Riley R."/>
            <person name="Salamov A.A."/>
            <person name="Brown D.W."/>
            <person name="Nagy L.G."/>
            <person name="Floudas D."/>
            <person name="Held B.W."/>
            <person name="Levasseur A."/>
            <person name="Lombard V."/>
            <person name="Morin E."/>
            <person name="Otillar R."/>
            <person name="Lindquist E.A."/>
            <person name="Sun H."/>
            <person name="LaButti K.M."/>
            <person name="Schmutz J."/>
            <person name="Jabbour D."/>
            <person name="Luo H."/>
            <person name="Baker S.E."/>
            <person name="Pisabarro A.G."/>
            <person name="Walton J.D."/>
            <person name="Blanchette R.A."/>
            <person name="Henrissat B."/>
            <person name="Martin F."/>
            <person name="Cullen D."/>
            <person name="Hibbett D.S."/>
            <person name="Grigoriev I.V."/>
        </authorList>
    </citation>
    <scope>NUCLEOTIDE SEQUENCE [LARGE SCALE GENOMIC DNA]</scope>
    <source>
        <strain evidence="3">MUCL 33604</strain>
    </source>
</reference>
<dbReference type="Proteomes" id="UP000027265">
    <property type="component" value="Unassembled WGS sequence"/>
</dbReference>
<feature type="compositionally biased region" description="Basic residues" evidence="1">
    <location>
        <begin position="403"/>
        <end position="412"/>
    </location>
</feature>
<evidence type="ECO:0000313" key="2">
    <source>
        <dbReference type="EMBL" id="KDQ59936.1"/>
    </source>
</evidence>
<evidence type="ECO:0000256" key="1">
    <source>
        <dbReference type="SAM" id="MobiDB-lite"/>
    </source>
</evidence>
<organism evidence="2 3">
    <name type="scientific">Jaapia argillacea MUCL 33604</name>
    <dbReference type="NCBI Taxonomy" id="933084"/>
    <lineage>
        <taxon>Eukaryota</taxon>
        <taxon>Fungi</taxon>
        <taxon>Dikarya</taxon>
        <taxon>Basidiomycota</taxon>
        <taxon>Agaricomycotina</taxon>
        <taxon>Agaricomycetes</taxon>
        <taxon>Agaricomycetidae</taxon>
        <taxon>Jaapiales</taxon>
        <taxon>Jaapiaceae</taxon>
        <taxon>Jaapia</taxon>
    </lineage>
</organism>
<feature type="compositionally biased region" description="Low complexity" evidence="1">
    <location>
        <begin position="20"/>
        <end position="34"/>
    </location>
</feature>
<dbReference type="InParanoid" id="A0A067QBJ2"/>
<feature type="compositionally biased region" description="Low complexity" evidence="1">
    <location>
        <begin position="154"/>
        <end position="165"/>
    </location>
</feature>
<gene>
    <name evidence="2" type="ORF">JAAARDRAFT_637136</name>
</gene>
<feature type="region of interest" description="Disordered" evidence="1">
    <location>
        <begin position="15"/>
        <end position="34"/>
    </location>
</feature>
<feature type="compositionally biased region" description="Polar residues" evidence="1">
    <location>
        <begin position="59"/>
        <end position="69"/>
    </location>
</feature>
<feature type="compositionally biased region" description="Polar residues" evidence="1">
    <location>
        <begin position="166"/>
        <end position="176"/>
    </location>
</feature>
<keyword evidence="3" id="KW-1185">Reference proteome</keyword>
<evidence type="ECO:0000313" key="3">
    <source>
        <dbReference type="Proteomes" id="UP000027265"/>
    </source>
</evidence>
<sequence>MYSLPLRFPNRPKSIFGNLTNTTSTNDTSYTTTKEPRSIKSLLLSRSRKASPTLSLINASVSRDTSHPSMPTHNPNTPDPIPPPTAQSCVPFPSTPIPFPTPRSTHPTEPHFAPFSIDELDCVHMDVDQDDDPASQRAKAWQAELARRRHHRSSSNPHPTSPTTTIMVQTYVSQSSPPSPKLKGVPLTPPSSPSKRERLRSASEVSCRSGGKKEREPPTKRVKCGHRRSGSVRLSSSLAVPAKSGCSTSVDLGSDCTSTGKSGRKERRAHADLEFLLSLHRSIAWGVNTRGTPKVAWSRLDVEMDVDGEGDGGDEGDVDDVDVFSIQDRILLERLRHHLLSHGHPIPILLPPSPPHALPSAEPLTLPPILTTTEPRTPPGLPLPSPILSPQQLVASLILRHREKTTRSRRSRSVTVSGGGGDGRGKWGQSKLRVWVDGSGVYGSLP</sequence>
<protein>
    <submittedName>
        <fullName evidence="2">Uncharacterized protein</fullName>
    </submittedName>
</protein>
<dbReference type="AlphaFoldDB" id="A0A067QBJ2"/>
<feature type="compositionally biased region" description="Basic residues" evidence="1">
    <location>
        <begin position="220"/>
        <end position="230"/>
    </location>
</feature>
<feature type="region of interest" description="Disordered" evidence="1">
    <location>
        <begin position="127"/>
        <end position="230"/>
    </location>
</feature>
<feature type="region of interest" description="Disordered" evidence="1">
    <location>
        <begin position="59"/>
        <end position="111"/>
    </location>
</feature>